<evidence type="ECO:0000313" key="4">
    <source>
        <dbReference type="Proteomes" id="UP000639403"/>
    </source>
</evidence>
<dbReference type="Gene3D" id="3.60.160.10">
    <property type="entry name" value="Mitochondrial biogenesis AIM24"/>
    <property type="match status" value="1"/>
</dbReference>
<dbReference type="SUPFAM" id="SSF51219">
    <property type="entry name" value="TRAP-like"/>
    <property type="match status" value="1"/>
</dbReference>
<comment type="caution">
    <text evidence="3">The sequence shown here is derived from an EMBL/GenBank/DDBJ whole genome shotgun (WGS) entry which is preliminary data.</text>
</comment>
<feature type="compositionally biased region" description="Pro residues" evidence="2">
    <location>
        <begin position="13"/>
        <end position="29"/>
    </location>
</feature>
<organism evidence="3 4">
    <name type="scientific">Rhodonia placenta</name>
    <dbReference type="NCBI Taxonomy" id="104341"/>
    <lineage>
        <taxon>Eukaryota</taxon>
        <taxon>Fungi</taxon>
        <taxon>Dikarya</taxon>
        <taxon>Basidiomycota</taxon>
        <taxon>Agaricomycotina</taxon>
        <taxon>Agaricomycetes</taxon>
        <taxon>Polyporales</taxon>
        <taxon>Adustoporiaceae</taxon>
        <taxon>Rhodonia</taxon>
    </lineage>
</organism>
<dbReference type="Proteomes" id="UP000639403">
    <property type="component" value="Unassembled WGS sequence"/>
</dbReference>
<name>A0A8H7P0I8_9APHY</name>
<keyword evidence="1" id="KW-0496">Mitochondrion</keyword>
<protein>
    <recommendedName>
        <fullName evidence="1">Altered inheritance of mitochondria protein 24, mitochondrial</fullName>
    </recommendedName>
</protein>
<evidence type="ECO:0000256" key="1">
    <source>
        <dbReference type="RuleBase" id="RU363045"/>
    </source>
</evidence>
<dbReference type="Pfam" id="PF01987">
    <property type="entry name" value="AIM24"/>
    <property type="match status" value="1"/>
</dbReference>
<dbReference type="EMBL" id="JADOXO010000129">
    <property type="protein sequence ID" value="KAF9812543.1"/>
    <property type="molecule type" value="Genomic_DNA"/>
</dbReference>
<gene>
    <name evidence="3" type="ORF">IEO21_06133</name>
</gene>
<sequence length="265" mass="28595">MSYAPGYPQPQGSFPPPQGPPPQGPPRSPPNDAGTGAQRITGAYDGVQFKIDHRDSNTMLYLRLQPGYEVLAKPGTMVSMDATVQIKGKMNFSFKKLLTGGELSFAHFFGPGEVVLAPETWGDVAAIQLDGRAPWFFGKHAFLAATTGIQMTTKSQSFGKALFSGHGLFTAQAVGVGMLFVHGMGAIICRSLQPGEQWIVNNDHLVAWNCQYNVEKIQAGGLLSTLQTDEGAVCRFTGPGQVYIQSRSTDQLISFIAERLPERSS</sequence>
<dbReference type="AlphaFoldDB" id="A0A8H7P0I8"/>
<dbReference type="InterPro" id="IPR036983">
    <property type="entry name" value="AIM24_sf"/>
</dbReference>
<accession>A0A8H7P0I8</accession>
<evidence type="ECO:0000313" key="3">
    <source>
        <dbReference type="EMBL" id="KAF9812543.1"/>
    </source>
</evidence>
<feature type="compositionally biased region" description="Low complexity" evidence="2">
    <location>
        <begin position="1"/>
        <end position="12"/>
    </location>
</feature>
<dbReference type="InterPro" id="IPR002838">
    <property type="entry name" value="AIM24"/>
</dbReference>
<dbReference type="NCBIfam" id="TIGR00266">
    <property type="entry name" value="TIGR00266 family protein"/>
    <property type="match status" value="1"/>
</dbReference>
<evidence type="ECO:0000256" key="2">
    <source>
        <dbReference type="SAM" id="MobiDB-lite"/>
    </source>
</evidence>
<comment type="similarity">
    <text evidence="1">Belongs to the AIM24 family.</text>
</comment>
<dbReference type="PANTHER" id="PTHR43657">
    <property type="entry name" value="TRYPTOPHAN RNA-BINDING ATTENUATOR PROTEIN-LIKE PROTEIN"/>
    <property type="match status" value="1"/>
</dbReference>
<dbReference type="InterPro" id="IPR016031">
    <property type="entry name" value="Trp_RNA-bd_attenuator-like_dom"/>
</dbReference>
<feature type="region of interest" description="Disordered" evidence="2">
    <location>
        <begin position="1"/>
        <end position="38"/>
    </location>
</feature>
<reference evidence="3" key="2">
    <citation type="journal article" name="Front. Microbiol.">
        <title>Degradative Capacity of Two Strains of Rhodonia placenta: From Phenotype to Genotype.</title>
        <authorList>
            <person name="Kolle M."/>
            <person name="Horta M.A.C."/>
            <person name="Nowrousian M."/>
            <person name="Ohm R.A."/>
            <person name="Benz J.P."/>
            <person name="Pilgard A."/>
        </authorList>
    </citation>
    <scope>NUCLEOTIDE SEQUENCE</scope>
    <source>
        <strain evidence="3">FPRL280</strain>
    </source>
</reference>
<reference evidence="3" key="1">
    <citation type="submission" date="2020-11" db="EMBL/GenBank/DDBJ databases">
        <authorList>
            <person name="Koelle M."/>
            <person name="Horta M.A.C."/>
            <person name="Nowrousian M."/>
            <person name="Ohm R.A."/>
            <person name="Benz P."/>
            <person name="Pilgard A."/>
        </authorList>
    </citation>
    <scope>NUCLEOTIDE SEQUENCE</scope>
    <source>
        <strain evidence="3">FPRL280</strain>
    </source>
</reference>
<dbReference type="GO" id="GO:0005739">
    <property type="term" value="C:mitochondrion"/>
    <property type="evidence" value="ECO:0007669"/>
    <property type="project" value="UniProtKB-SubCell"/>
</dbReference>
<proteinExistence type="inferred from homology"/>
<comment type="subcellular location">
    <subcellularLocation>
        <location evidence="1">Mitochondrion</location>
    </subcellularLocation>
</comment>
<dbReference type="PANTHER" id="PTHR43657:SF1">
    <property type="entry name" value="ALTERED INHERITANCE OF MITOCHONDRIA PROTEIN 24, MITOCHONDRIAL"/>
    <property type="match status" value="1"/>
</dbReference>